<evidence type="ECO:0000259" key="2">
    <source>
        <dbReference type="Pfam" id="PF01370"/>
    </source>
</evidence>
<name>A0A934N2X2_9BACT</name>
<evidence type="ECO:0000256" key="1">
    <source>
        <dbReference type="ARBA" id="ARBA00007637"/>
    </source>
</evidence>
<proteinExistence type="inferred from homology"/>
<organism evidence="3 4">
    <name type="scientific">Candidatus Nephthysia bennettiae</name>
    <dbReference type="NCBI Taxonomy" id="3127016"/>
    <lineage>
        <taxon>Bacteria</taxon>
        <taxon>Bacillati</taxon>
        <taxon>Candidatus Dormiibacterota</taxon>
        <taxon>Candidatus Dormibacteria</taxon>
        <taxon>Candidatus Dormibacterales</taxon>
        <taxon>Candidatus Dormibacteraceae</taxon>
        <taxon>Candidatus Nephthysia</taxon>
    </lineage>
</organism>
<dbReference type="AlphaFoldDB" id="A0A934N2X2"/>
<keyword evidence="4" id="KW-1185">Reference proteome</keyword>
<dbReference type="SUPFAM" id="SSF51735">
    <property type="entry name" value="NAD(P)-binding Rossmann-fold domains"/>
    <property type="match status" value="1"/>
</dbReference>
<dbReference type="EMBL" id="JAEKNR010000114">
    <property type="protein sequence ID" value="MBJ7598505.1"/>
    <property type="molecule type" value="Genomic_DNA"/>
</dbReference>
<gene>
    <name evidence="3" type="ORF">JF922_10525</name>
</gene>
<reference evidence="3" key="1">
    <citation type="submission" date="2020-10" db="EMBL/GenBank/DDBJ databases">
        <title>Ca. Dormibacterota MAGs.</title>
        <authorList>
            <person name="Montgomery K."/>
        </authorList>
    </citation>
    <scope>NUCLEOTIDE SEQUENCE [LARGE SCALE GENOMIC DNA]</scope>
    <source>
        <strain evidence="3">SC8812_S17_10</strain>
    </source>
</reference>
<evidence type="ECO:0000313" key="4">
    <source>
        <dbReference type="Proteomes" id="UP000612893"/>
    </source>
</evidence>
<sequence length="339" mass="36824">MTTLVTGASGFLGGALVGELLRRREKVRVLARDRAKARDRCGESVEVVEGDITDIHAVRQAVGGATTVYHLAGRLYHPSVPVELYRHAHVDGTLTLVEACRDQTELRRIVHVSTTGVHGVTGGRPASEESPLAPSNPYEATKLAGELLARKFCRAEGMPLTVVRPGLVYGPGDLHLLGFFASIERGLFRVIGGGRAWLHPVYIDDMTAALLLAAERAEAIGRVYNVAGERPVSVRELATAVARSLGKELPAGSIPLWLANLASDVFTVVPGLKGKRAPLTRSRVEFLTSSRIYDIRRAKSELGYAPRTELEEGIRMTTEWYSRHGFLRGSQRSMAATAQ</sequence>
<protein>
    <submittedName>
        <fullName evidence="3">NAD-dependent epimerase/dehydratase family protein</fullName>
    </submittedName>
</protein>
<dbReference type="Gene3D" id="3.40.50.720">
    <property type="entry name" value="NAD(P)-binding Rossmann-like Domain"/>
    <property type="match status" value="1"/>
</dbReference>
<accession>A0A934N2X2</accession>
<evidence type="ECO:0000313" key="3">
    <source>
        <dbReference type="EMBL" id="MBJ7598505.1"/>
    </source>
</evidence>
<dbReference type="PANTHER" id="PTHR43000">
    <property type="entry name" value="DTDP-D-GLUCOSE 4,6-DEHYDRATASE-RELATED"/>
    <property type="match status" value="1"/>
</dbReference>
<comment type="caution">
    <text evidence="3">The sequence shown here is derived from an EMBL/GenBank/DDBJ whole genome shotgun (WGS) entry which is preliminary data.</text>
</comment>
<dbReference type="InterPro" id="IPR001509">
    <property type="entry name" value="Epimerase_deHydtase"/>
</dbReference>
<dbReference type="Pfam" id="PF01370">
    <property type="entry name" value="Epimerase"/>
    <property type="match status" value="1"/>
</dbReference>
<comment type="similarity">
    <text evidence="1">Belongs to the NAD(P)-dependent epimerase/dehydratase family.</text>
</comment>
<dbReference type="RefSeq" id="WP_338201562.1">
    <property type="nucleotide sequence ID" value="NZ_JAEKNR010000114.1"/>
</dbReference>
<dbReference type="InterPro" id="IPR036291">
    <property type="entry name" value="NAD(P)-bd_dom_sf"/>
</dbReference>
<dbReference type="Proteomes" id="UP000612893">
    <property type="component" value="Unassembled WGS sequence"/>
</dbReference>
<feature type="domain" description="NAD-dependent epimerase/dehydratase" evidence="2">
    <location>
        <begin position="4"/>
        <end position="227"/>
    </location>
</feature>